<dbReference type="PANTHER" id="PTHR11079">
    <property type="entry name" value="CYTOSINE DEAMINASE FAMILY MEMBER"/>
    <property type="match status" value="1"/>
</dbReference>
<dbReference type="Proteomes" id="UP001179121">
    <property type="component" value="Chromosome"/>
</dbReference>
<evidence type="ECO:0000256" key="2">
    <source>
        <dbReference type="ARBA" id="ARBA00022833"/>
    </source>
</evidence>
<keyword evidence="1" id="KW-0479">Metal-binding</keyword>
<dbReference type="GO" id="GO:0008270">
    <property type="term" value="F:zinc ion binding"/>
    <property type="evidence" value="ECO:0007669"/>
    <property type="project" value="InterPro"/>
</dbReference>
<dbReference type="PANTHER" id="PTHR11079:SF161">
    <property type="entry name" value="CMP_DCMP-TYPE DEAMINASE DOMAIN-CONTAINING PROTEIN"/>
    <property type="match status" value="1"/>
</dbReference>
<keyword evidence="5" id="KW-1185">Reference proteome</keyword>
<dbReference type="EMBL" id="OX365700">
    <property type="protein sequence ID" value="CAI4033806.1"/>
    <property type="molecule type" value="Genomic_DNA"/>
</dbReference>
<name>A0AA86N360_9BACT</name>
<dbReference type="AlphaFoldDB" id="A0AA86N360"/>
<proteinExistence type="predicted"/>
<dbReference type="GO" id="GO:0047974">
    <property type="term" value="F:guanosine deaminase activity"/>
    <property type="evidence" value="ECO:0007669"/>
    <property type="project" value="TreeGrafter"/>
</dbReference>
<dbReference type="InterPro" id="IPR016193">
    <property type="entry name" value="Cytidine_deaminase-like"/>
</dbReference>
<protein>
    <submittedName>
        <fullName evidence="4">Guanine deaminase</fullName>
    </submittedName>
</protein>
<evidence type="ECO:0000256" key="1">
    <source>
        <dbReference type="ARBA" id="ARBA00022723"/>
    </source>
</evidence>
<feature type="domain" description="CMP/dCMP-type deaminase" evidence="3">
    <location>
        <begin position="2"/>
        <end position="126"/>
    </location>
</feature>
<dbReference type="KEGG" id="nti:DNFV4_04248"/>
<dbReference type="CDD" id="cd01285">
    <property type="entry name" value="nucleoside_deaminase"/>
    <property type="match status" value="1"/>
</dbReference>
<dbReference type="RefSeq" id="WP_289271236.1">
    <property type="nucleotide sequence ID" value="NZ_OX365700.1"/>
</dbReference>
<organism evidence="4 5">
    <name type="scientific">Nitrospira tepida</name>
    <dbReference type="NCBI Taxonomy" id="2973512"/>
    <lineage>
        <taxon>Bacteria</taxon>
        <taxon>Pseudomonadati</taxon>
        <taxon>Nitrospirota</taxon>
        <taxon>Nitrospiria</taxon>
        <taxon>Nitrospirales</taxon>
        <taxon>Nitrospiraceae</taxon>
        <taxon>Nitrospira</taxon>
    </lineage>
</organism>
<evidence type="ECO:0000259" key="3">
    <source>
        <dbReference type="PROSITE" id="PS51747"/>
    </source>
</evidence>
<accession>A0AA86N360</accession>
<dbReference type="InterPro" id="IPR002125">
    <property type="entry name" value="CMP_dCMP_dom"/>
</dbReference>
<dbReference type="SUPFAM" id="SSF53927">
    <property type="entry name" value="Cytidine deaminase-like"/>
    <property type="match status" value="1"/>
</dbReference>
<dbReference type="PROSITE" id="PS00903">
    <property type="entry name" value="CYT_DCMP_DEAMINASES_1"/>
    <property type="match status" value="1"/>
</dbReference>
<evidence type="ECO:0000313" key="5">
    <source>
        <dbReference type="Proteomes" id="UP001179121"/>
    </source>
</evidence>
<dbReference type="Pfam" id="PF00383">
    <property type="entry name" value="dCMP_cyt_deam_1"/>
    <property type="match status" value="1"/>
</dbReference>
<dbReference type="InterPro" id="IPR016192">
    <property type="entry name" value="APOBEC/CMP_deaminase_Zn-bd"/>
</dbReference>
<sequence length="160" mass="17645">MSKPEEHLALAIQLALDNVRTRKGRPFGAVLVKDGQIVATGVNTVLSSHDPTAHAELEAIRAVARKQQNQRLDGHVMYASGHPCPMCLAAMYLAGIRQVYYAYSNEDAEPYGLSTGSLYAELAKPLSEQSMQLAYMPLRPAEQDLYEAWRQIDRGPSKTS</sequence>
<evidence type="ECO:0000313" key="4">
    <source>
        <dbReference type="EMBL" id="CAI4033806.1"/>
    </source>
</evidence>
<dbReference type="GO" id="GO:0006152">
    <property type="term" value="P:purine nucleoside catabolic process"/>
    <property type="evidence" value="ECO:0007669"/>
    <property type="project" value="TreeGrafter"/>
</dbReference>
<keyword evidence="2" id="KW-0862">Zinc</keyword>
<dbReference type="PROSITE" id="PS51747">
    <property type="entry name" value="CYT_DCMP_DEAMINASES_2"/>
    <property type="match status" value="1"/>
</dbReference>
<dbReference type="Gene3D" id="3.40.140.10">
    <property type="entry name" value="Cytidine Deaminase, domain 2"/>
    <property type="match status" value="1"/>
</dbReference>
<gene>
    <name evidence="4" type="ORF">DNFV4_04248</name>
</gene>
<reference evidence="4" key="1">
    <citation type="submission" date="2022-10" db="EMBL/GenBank/DDBJ databases">
        <authorList>
            <person name="Koch H."/>
        </authorList>
    </citation>
    <scope>NUCLEOTIDE SEQUENCE</scope>
    <source>
        <strain evidence="4">DNF</strain>
    </source>
</reference>